<dbReference type="SMART" id="SM00342">
    <property type="entry name" value="HTH_ARAC"/>
    <property type="match status" value="1"/>
</dbReference>
<reference evidence="7" key="1">
    <citation type="submission" date="2023-07" db="EMBL/GenBank/DDBJ databases">
        <title>30 novel species of actinomycetes from the DSMZ collection.</title>
        <authorList>
            <person name="Nouioui I."/>
        </authorList>
    </citation>
    <scope>NUCLEOTIDE SEQUENCE [LARGE SCALE GENOMIC DNA]</scope>
    <source>
        <strain evidence="7">DSM 45834</strain>
    </source>
</reference>
<dbReference type="Proteomes" id="UP001183202">
    <property type="component" value="Unassembled WGS sequence"/>
</dbReference>
<feature type="region of interest" description="Disordered" evidence="4">
    <location>
        <begin position="1"/>
        <end position="21"/>
    </location>
</feature>
<dbReference type="PANTHER" id="PTHR46796">
    <property type="entry name" value="HTH-TYPE TRANSCRIPTIONAL ACTIVATOR RHAS-RELATED"/>
    <property type="match status" value="1"/>
</dbReference>
<dbReference type="SUPFAM" id="SSF46689">
    <property type="entry name" value="Homeodomain-like"/>
    <property type="match status" value="1"/>
</dbReference>
<keyword evidence="2" id="KW-0238">DNA-binding</keyword>
<evidence type="ECO:0000259" key="5">
    <source>
        <dbReference type="PROSITE" id="PS01124"/>
    </source>
</evidence>
<evidence type="ECO:0000256" key="4">
    <source>
        <dbReference type="SAM" id="MobiDB-lite"/>
    </source>
</evidence>
<keyword evidence="3" id="KW-0804">Transcription</keyword>
<feature type="compositionally biased region" description="Gly residues" evidence="4">
    <location>
        <begin position="1"/>
        <end position="10"/>
    </location>
</feature>
<dbReference type="PROSITE" id="PS01124">
    <property type="entry name" value="HTH_ARAC_FAMILY_2"/>
    <property type="match status" value="1"/>
</dbReference>
<evidence type="ECO:0000313" key="7">
    <source>
        <dbReference type="Proteomes" id="UP001183202"/>
    </source>
</evidence>
<dbReference type="InterPro" id="IPR050204">
    <property type="entry name" value="AraC_XylS_family_regulators"/>
</dbReference>
<dbReference type="InterPro" id="IPR009057">
    <property type="entry name" value="Homeodomain-like_sf"/>
</dbReference>
<evidence type="ECO:0000256" key="3">
    <source>
        <dbReference type="ARBA" id="ARBA00023163"/>
    </source>
</evidence>
<dbReference type="EMBL" id="JAVREJ010000035">
    <property type="protein sequence ID" value="MDT0353529.1"/>
    <property type="molecule type" value="Genomic_DNA"/>
</dbReference>
<protein>
    <submittedName>
        <fullName evidence="6">Helix-turn-helix domain-containing protein</fullName>
    </submittedName>
</protein>
<feature type="domain" description="HTH araC/xylS-type" evidence="5">
    <location>
        <begin position="195"/>
        <end position="278"/>
    </location>
</feature>
<gene>
    <name evidence="6" type="ORF">RM445_28955</name>
</gene>
<evidence type="ECO:0000256" key="1">
    <source>
        <dbReference type="ARBA" id="ARBA00023015"/>
    </source>
</evidence>
<evidence type="ECO:0000256" key="2">
    <source>
        <dbReference type="ARBA" id="ARBA00023125"/>
    </source>
</evidence>
<name>A0ABU2NLP0_9PSEU</name>
<accession>A0ABU2NLP0</accession>
<sequence>MATGPGGRSGTGAHAGSAATGRLVESERAALPRVVGRPHALVRSLLAQPYTGIAPETARHRLLLSATARVSLVVKIDDSPYRPPGFVQGTHDRYALVDGECARSYVEVGMAPLGAYRLLGRPIDELGETVVDLQDVFGTSGQRLVEAIRDESTWRGRFAVLDRFLLNAAERGPEPSAEVAWAWRRIVDSEGTTAIGHVAKEVGWSHKRLITRFARQVGLTPKKAARLVRFEHLLAHVTTDRTTPWPVAAAEAGYADQAHMIRDFRAFTGVTPTEYLARRGGKFVQDPGAARS</sequence>
<organism evidence="6 7">
    <name type="scientific">Pseudonocardia charpentierae</name>
    <dbReference type="NCBI Taxonomy" id="3075545"/>
    <lineage>
        <taxon>Bacteria</taxon>
        <taxon>Bacillati</taxon>
        <taxon>Actinomycetota</taxon>
        <taxon>Actinomycetes</taxon>
        <taxon>Pseudonocardiales</taxon>
        <taxon>Pseudonocardiaceae</taxon>
        <taxon>Pseudonocardia</taxon>
    </lineage>
</organism>
<dbReference type="PANTHER" id="PTHR46796:SF15">
    <property type="entry name" value="BLL1074 PROTEIN"/>
    <property type="match status" value="1"/>
</dbReference>
<feature type="compositionally biased region" description="Low complexity" evidence="4">
    <location>
        <begin position="11"/>
        <end position="21"/>
    </location>
</feature>
<dbReference type="Pfam" id="PF12833">
    <property type="entry name" value="HTH_18"/>
    <property type="match status" value="1"/>
</dbReference>
<dbReference type="InterPro" id="IPR018060">
    <property type="entry name" value="HTH_AraC"/>
</dbReference>
<proteinExistence type="predicted"/>
<keyword evidence="1" id="KW-0805">Transcription regulation</keyword>
<comment type="caution">
    <text evidence="6">The sequence shown here is derived from an EMBL/GenBank/DDBJ whole genome shotgun (WGS) entry which is preliminary data.</text>
</comment>
<dbReference type="RefSeq" id="WP_311560040.1">
    <property type="nucleotide sequence ID" value="NZ_JAVREJ010000035.1"/>
</dbReference>
<keyword evidence="7" id="KW-1185">Reference proteome</keyword>
<evidence type="ECO:0000313" key="6">
    <source>
        <dbReference type="EMBL" id="MDT0353529.1"/>
    </source>
</evidence>
<dbReference type="Gene3D" id="1.10.10.60">
    <property type="entry name" value="Homeodomain-like"/>
    <property type="match status" value="1"/>
</dbReference>